<dbReference type="HOGENOM" id="CLU_001265_30_12_1"/>
<dbReference type="PANTHER" id="PTHR48022">
    <property type="entry name" value="PLASTIDIC GLUCOSE TRANSPORTER 4"/>
    <property type="match status" value="1"/>
</dbReference>
<proteinExistence type="inferred from homology"/>
<organism evidence="11">
    <name type="scientific">Vanderwaltozyma polyspora (strain ATCC 22028 / DSM 70294 / BCRC 21397 / CBS 2163 / NBRC 10782 / NRRL Y-8283 / UCD 57-17)</name>
    <name type="common">Kluyveromyces polysporus</name>
    <dbReference type="NCBI Taxonomy" id="436907"/>
    <lineage>
        <taxon>Eukaryota</taxon>
        <taxon>Fungi</taxon>
        <taxon>Dikarya</taxon>
        <taxon>Ascomycota</taxon>
        <taxon>Saccharomycotina</taxon>
        <taxon>Saccharomycetes</taxon>
        <taxon>Saccharomycetales</taxon>
        <taxon>Saccharomycetaceae</taxon>
        <taxon>Vanderwaltozyma</taxon>
    </lineage>
</organism>
<sequence length="533" mass="59387">MEWFPIYNAGKLCSIEPTYQLTSINLIISIATFTTGMDITSLIVFLDKPQFLNYFGVPNALEQGLLVGSNPMGALLGCILYAILVARMGRVTMFRFGTLLWIVGSIIGITSVALWMVVLSRLIKGLTVGMFSILVVAYASEVFPKRGKGKAMAFTHLTHTASIVVIYYASVWSTVLKSHYSFKLVWGVEIIPSLIFLIFSIWLPESPQWLTVHGNYSKAEAVQNKIAETYKPNNKSLVIPKLNKIDLATLYGDGINNFRYIDLFRRNCWRQTLMGFSLQMLVQVSGVNFLMFYIIYICDMLGLEGKAKTFSASVPYFINMILSSLPITYLDKVGRRDITAAGSFPLCLIMIAIGIFMAIDGHEVEPEVQNLGVNWVVNAHGGPIILGLCFLFISIFALTLSCGPWIYTNELLPTRAKPKGFALCMLTGWTVNFILTLLGPLMILHLKWATFVLFGAMTFVISVFVVALFPETKDLDNDVIDNLYGNYNQKEKNSCSKLEKASSYPATPKTSTEPFGPIIMNEFDDSSNELKST</sequence>
<protein>
    <recommendedName>
        <fullName evidence="9">Major facilitator superfamily (MFS) profile domain-containing protein</fullName>
    </recommendedName>
</protein>
<dbReference type="EMBL" id="DS480384">
    <property type="protein sequence ID" value="EDO18848.1"/>
    <property type="molecule type" value="Genomic_DNA"/>
</dbReference>
<dbReference type="InParanoid" id="A7TFP0"/>
<feature type="transmembrane region" description="Helical" evidence="8">
    <location>
        <begin position="384"/>
        <end position="408"/>
    </location>
</feature>
<evidence type="ECO:0000256" key="6">
    <source>
        <dbReference type="ARBA" id="ARBA00023136"/>
    </source>
</evidence>
<dbReference type="KEGG" id="vpo:Kpol_1023p17"/>
<dbReference type="GO" id="GO:0016020">
    <property type="term" value="C:membrane"/>
    <property type="evidence" value="ECO:0007669"/>
    <property type="project" value="UniProtKB-SubCell"/>
</dbReference>
<evidence type="ECO:0000256" key="7">
    <source>
        <dbReference type="SAM" id="MobiDB-lite"/>
    </source>
</evidence>
<dbReference type="InterPro" id="IPR036259">
    <property type="entry name" value="MFS_trans_sf"/>
</dbReference>
<evidence type="ECO:0000259" key="9">
    <source>
        <dbReference type="PROSITE" id="PS50850"/>
    </source>
</evidence>
<reference evidence="10 11" key="1">
    <citation type="journal article" date="2007" name="Proc. Natl. Acad. Sci. U.S.A.">
        <title>Independent sorting-out of thousands of duplicated gene pairs in two yeast species descended from a whole-genome duplication.</title>
        <authorList>
            <person name="Scannell D.R."/>
            <person name="Frank A.C."/>
            <person name="Conant G.C."/>
            <person name="Byrne K.P."/>
            <person name="Woolfit M."/>
            <person name="Wolfe K.H."/>
        </authorList>
    </citation>
    <scope>NUCLEOTIDE SEQUENCE [LARGE SCALE GENOMIC DNA]</scope>
    <source>
        <strain evidence="11">ATCC 22028 / DSM 70294 / BCRC 21397 / CBS 2163 / NBRC 10782 / NRRL Y-8283 / UCD 57-17</strain>
    </source>
</reference>
<dbReference type="Gene3D" id="1.20.1250.20">
    <property type="entry name" value="MFS general substrate transporter like domains"/>
    <property type="match status" value="1"/>
</dbReference>
<feature type="transmembrane region" description="Helical" evidence="8">
    <location>
        <begin position="21"/>
        <end position="45"/>
    </location>
</feature>
<dbReference type="Proteomes" id="UP000000267">
    <property type="component" value="Unassembled WGS sequence"/>
</dbReference>
<dbReference type="InterPro" id="IPR020846">
    <property type="entry name" value="MFS_dom"/>
</dbReference>
<keyword evidence="3" id="KW-0813">Transport</keyword>
<dbReference type="InterPro" id="IPR005829">
    <property type="entry name" value="Sugar_transporter_CS"/>
</dbReference>
<feature type="region of interest" description="Disordered" evidence="7">
    <location>
        <begin position="496"/>
        <end position="533"/>
    </location>
</feature>
<feature type="transmembrane region" description="Helical" evidence="8">
    <location>
        <begin position="65"/>
        <end position="86"/>
    </location>
</feature>
<feature type="transmembrane region" description="Helical" evidence="8">
    <location>
        <begin position="420"/>
        <end position="442"/>
    </location>
</feature>
<evidence type="ECO:0000256" key="8">
    <source>
        <dbReference type="SAM" id="Phobius"/>
    </source>
</evidence>
<evidence type="ECO:0000256" key="4">
    <source>
        <dbReference type="ARBA" id="ARBA00022692"/>
    </source>
</evidence>
<name>A7TFP0_VANPO</name>
<evidence type="ECO:0000313" key="10">
    <source>
        <dbReference type="EMBL" id="EDO18848.1"/>
    </source>
</evidence>
<feature type="transmembrane region" description="Helical" evidence="8">
    <location>
        <begin position="273"/>
        <end position="297"/>
    </location>
</feature>
<feature type="transmembrane region" description="Helical" evidence="8">
    <location>
        <begin position="122"/>
        <end position="139"/>
    </location>
</feature>
<dbReference type="eggNOG" id="KOG0254">
    <property type="taxonomic scope" value="Eukaryota"/>
</dbReference>
<feature type="transmembrane region" description="Helical" evidence="8">
    <location>
        <begin position="151"/>
        <end position="172"/>
    </location>
</feature>
<feature type="transmembrane region" description="Helical" evidence="8">
    <location>
        <begin position="184"/>
        <end position="203"/>
    </location>
</feature>
<accession>A7TFP0</accession>
<comment type="subcellular location">
    <subcellularLocation>
        <location evidence="1">Membrane</location>
        <topology evidence="1">Multi-pass membrane protein</topology>
    </subcellularLocation>
</comment>
<evidence type="ECO:0000256" key="5">
    <source>
        <dbReference type="ARBA" id="ARBA00022989"/>
    </source>
</evidence>
<keyword evidence="6 8" id="KW-0472">Membrane</keyword>
<evidence type="ECO:0000313" key="11">
    <source>
        <dbReference type="Proteomes" id="UP000000267"/>
    </source>
</evidence>
<dbReference type="AlphaFoldDB" id="A7TFP0"/>
<evidence type="ECO:0000256" key="2">
    <source>
        <dbReference type="ARBA" id="ARBA00010992"/>
    </source>
</evidence>
<dbReference type="FunCoup" id="A7TFP0">
    <property type="interactions" value="83"/>
</dbReference>
<dbReference type="InterPro" id="IPR050360">
    <property type="entry name" value="MFS_Sugar_Transporters"/>
</dbReference>
<keyword evidence="11" id="KW-1185">Reference proteome</keyword>
<dbReference type="GO" id="GO:0005351">
    <property type="term" value="F:carbohydrate:proton symporter activity"/>
    <property type="evidence" value="ECO:0007669"/>
    <property type="project" value="TreeGrafter"/>
</dbReference>
<dbReference type="PROSITE" id="PS00217">
    <property type="entry name" value="SUGAR_TRANSPORT_2"/>
    <property type="match status" value="1"/>
</dbReference>
<dbReference type="OrthoDB" id="4142200at2759"/>
<dbReference type="OMA" id="ITYICEM"/>
<keyword evidence="5 8" id="KW-1133">Transmembrane helix</keyword>
<gene>
    <name evidence="10" type="ORF">Kpol_1023p17</name>
</gene>
<dbReference type="Pfam" id="PF00083">
    <property type="entry name" value="Sugar_tr"/>
    <property type="match status" value="1"/>
</dbReference>
<feature type="transmembrane region" description="Helical" evidence="8">
    <location>
        <begin position="448"/>
        <end position="469"/>
    </location>
</feature>
<evidence type="ECO:0000256" key="3">
    <source>
        <dbReference type="ARBA" id="ARBA00022448"/>
    </source>
</evidence>
<feature type="transmembrane region" description="Helical" evidence="8">
    <location>
        <begin position="309"/>
        <end position="330"/>
    </location>
</feature>
<dbReference type="InterPro" id="IPR005828">
    <property type="entry name" value="MFS_sugar_transport-like"/>
</dbReference>
<feature type="transmembrane region" description="Helical" evidence="8">
    <location>
        <begin position="342"/>
        <end position="359"/>
    </location>
</feature>
<dbReference type="RefSeq" id="XP_001646706.1">
    <property type="nucleotide sequence ID" value="XM_001646656.1"/>
</dbReference>
<dbReference type="SUPFAM" id="SSF103473">
    <property type="entry name" value="MFS general substrate transporter"/>
    <property type="match status" value="1"/>
</dbReference>
<dbReference type="PANTHER" id="PTHR48022:SF7">
    <property type="entry name" value="MAJOR FACILITATOR SUPERFAMILY (MFS) PROFILE DOMAIN-CONTAINING PROTEIN-RELATED"/>
    <property type="match status" value="1"/>
</dbReference>
<feature type="transmembrane region" description="Helical" evidence="8">
    <location>
        <begin position="98"/>
        <end position="116"/>
    </location>
</feature>
<keyword evidence="4 8" id="KW-0812">Transmembrane</keyword>
<feature type="compositionally biased region" description="Polar residues" evidence="7">
    <location>
        <begin position="504"/>
        <end position="513"/>
    </location>
</feature>
<evidence type="ECO:0000256" key="1">
    <source>
        <dbReference type="ARBA" id="ARBA00004141"/>
    </source>
</evidence>
<dbReference type="PRINTS" id="PR00171">
    <property type="entry name" value="SUGRTRNSPORT"/>
</dbReference>
<dbReference type="PhylomeDB" id="A7TFP0"/>
<dbReference type="GeneID" id="5547165"/>
<dbReference type="InterPro" id="IPR003663">
    <property type="entry name" value="Sugar/inositol_transpt"/>
</dbReference>
<comment type="similarity">
    <text evidence="2">Belongs to the major facilitator superfamily. Sugar transporter (TC 2.A.1.1) family.</text>
</comment>
<dbReference type="PROSITE" id="PS50850">
    <property type="entry name" value="MFS"/>
    <property type="match status" value="1"/>
</dbReference>
<feature type="domain" description="Major facilitator superfamily (MFS) profile" evidence="9">
    <location>
        <begin position="24"/>
        <end position="473"/>
    </location>
</feature>